<geneLocation type="plasmid" evidence="5">
    <name>prb98</name>
</geneLocation>
<dbReference type="EMBL" id="CP021355">
    <property type="protein sequence ID" value="AWK76114.1"/>
    <property type="molecule type" value="Genomic_DNA"/>
</dbReference>
<feature type="compositionally biased region" description="Low complexity" evidence="2">
    <location>
        <begin position="268"/>
        <end position="282"/>
    </location>
</feature>
<sequence length="312" mass="34950">MFTQYTDTMDYVRERLIMAGITKIGCYSGRGGQIYNDTNKTWSEVSKAVIKDQFRGGELTVLIGTDSMSEGLNLQTSGRLINYDMPWNLMRVEQRIGRVDRIGASYKDITVTNYFYADTVEQRVYEGIAEDYGDFTDIVGDAAPVLANIEKAIEQLALGDATGAAPQPDKACRGRLWFRRRLTQGLAVRMADRHHPLRLCMLTMARNEFRQVRCAVFALWSEHVPRYAFEADPRTTNLTQNTGSAGPRHLATRRSSSRSTRSRRRLRASTTTSSSPPTSATRQKSSGTSNSRPSCAARPISTIWRGCSPPTR</sequence>
<feature type="domain" description="Helicase C-terminal" evidence="3">
    <location>
        <begin position="1"/>
        <end position="157"/>
    </location>
</feature>
<evidence type="ECO:0000313" key="4">
    <source>
        <dbReference type="EMBL" id="AWK76114.1"/>
    </source>
</evidence>
<keyword evidence="4" id="KW-0614">Plasmid</keyword>
<feature type="compositionally biased region" description="Polar residues" evidence="2">
    <location>
        <begin position="283"/>
        <end position="293"/>
    </location>
</feature>
<dbReference type="Gene3D" id="3.40.50.300">
    <property type="entry name" value="P-loop containing nucleotide triphosphate hydrolases"/>
    <property type="match status" value="1"/>
</dbReference>
<dbReference type="Pfam" id="PF00271">
    <property type="entry name" value="Helicase_C"/>
    <property type="match status" value="1"/>
</dbReference>
<protein>
    <recommendedName>
        <fullName evidence="3">Helicase C-terminal domain-containing protein</fullName>
    </recommendedName>
</protein>
<dbReference type="RefSeq" id="WP_109335596.1">
    <property type="nucleotide sequence ID" value="NZ_CP021355.1"/>
</dbReference>
<proteinExistence type="predicted"/>
<gene>
    <name evidence="4" type="ORF">CBI38_31815</name>
</gene>
<dbReference type="CDD" id="cd18793">
    <property type="entry name" value="SF2_C_SNF"/>
    <property type="match status" value="1"/>
</dbReference>
<dbReference type="Proteomes" id="UP000245711">
    <property type="component" value="Plasmid pRB98"/>
</dbReference>
<evidence type="ECO:0000256" key="1">
    <source>
        <dbReference type="ARBA" id="ARBA00022801"/>
    </source>
</evidence>
<evidence type="ECO:0000259" key="3">
    <source>
        <dbReference type="PROSITE" id="PS51194"/>
    </source>
</evidence>
<evidence type="ECO:0000256" key="2">
    <source>
        <dbReference type="SAM" id="MobiDB-lite"/>
    </source>
</evidence>
<dbReference type="OrthoDB" id="9814088at2"/>
<dbReference type="InterPro" id="IPR001650">
    <property type="entry name" value="Helicase_C-like"/>
</dbReference>
<name>A0A2S2C5N7_9NOCA</name>
<accession>A0A2S2C5N7</accession>
<dbReference type="InterPro" id="IPR027417">
    <property type="entry name" value="P-loop_NTPase"/>
</dbReference>
<organism evidence="4 5">
    <name type="scientific">Rhodococcus oxybenzonivorans</name>
    <dbReference type="NCBI Taxonomy" id="1990687"/>
    <lineage>
        <taxon>Bacteria</taxon>
        <taxon>Bacillati</taxon>
        <taxon>Actinomycetota</taxon>
        <taxon>Actinomycetes</taxon>
        <taxon>Mycobacteriales</taxon>
        <taxon>Nocardiaceae</taxon>
        <taxon>Rhodococcus</taxon>
    </lineage>
</organism>
<reference evidence="4 5" key="1">
    <citation type="submission" date="2017-05" db="EMBL/GenBank/DDBJ databases">
        <title>Isolation of Rhodococcus sp. S2-17 biodegrading of BP-3.</title>
        <authorList>
            <person name="Lee Y."/>
            <person name="Kim K.H."/>
            <person name="Chun B.H."/>
            <person name="Jung H.S."/>
            <person name="Jeon C.O."/>
        </authorList>
    </citation>
    <scope>NUCLEOTIDE SEQUENCE [LARGE SCALE GENOMIC DNA]</scope>
    <source>
        <strain evidence="4 5">S2-17</strain>
        <plasmid evidence="5">prb98</plasmid>
    </source>
</reference>
<dbReference type="SUPFAM" id="SSF52540">
    <property type="entry name" value="P-loop containing nucleoside triphosphate hydrolases"/>
    <property type="match status" value="1"/>
</dbReference>
<keyword evidence="1" id="KW-0378">Hydrolase</keyword>
<keyword evidence="5" id="KW-1185">Reference proteome</keyword>
<feature type="compositionally biased region" description="Basic residues" evidence="2">
    <location>
        <begin position="250"/>
        <end position="267"/>
    </location>
</feature>
<dbReference type="KEGG" id="roz:CBI38_31815"/>
<dbReference type="InterPro" id="IPR049730">
    <property type="entry name" value="SNF2/RAD54-like_C"/>
</dbReference>
<dbReference type="AlphaFoldDB" id="A0A2S2C5N7"/>
<dbReference type="SMART" id="SM00490">
    <property type="entry name" value="HELICc"/>
    <property type="match status" value="1"/>
</dbReference>
<feature type="region of interest" description="Disordered" evidence="2">
    <location>
        <begin position="235"/>
        <end position="312"/>
    </location>
</feature>
<dbReference type="PROSITE" id="PS51194">
    <property type="entry name" value="HELICASE_CTER"/>
    <property type="match status" value="1"/>
</dbReference>
<evidence type="ECO:0000313" key="5">
    <source>
        <dbReference type="Proteomes" id="UP000245711"/>
    </source>
</evidence>
<dbReference type="GO" id="GO:0016787">
    <property type="term" value="F:hydrolase activity"/>
    <property type="evidence" value="ECO:0007669"/>
    <property type="project" value="UniProtKB-KW"/>
</dbReference>
<feature type="compositionally biased region" description="Polar residues" evidence="2">
    <location>
        <begin position="235"/>
        <end position="244"/>
    </location>
</feature>